<comment type="caution">
    <text evidence="1">The sequence shown here is derived from an EMBL/GenBank/DDBJ whole genome shotgun (WGS) entry which is preliminary data.</text>
</comment>
<protein>
    <recommendedName>
        <fullName evidence="3">SynChlorMet cassette protein ScmC</fullName>
    </recommendedName>
</protein>
<evidence type="ECO:0000313" key="1">
    <source>
        <dbReference type="EMBL" id="MBU5337272.1"/>
    </source>
</evidence>
<gene>
    <name evidence="1" type="ORF">KQI20_12540</name>
</gene>
<proteinExistence type="predicted"/>
<evidence type="ECO:0008006" key="3">
    <source>
        <dbReference type="Google" id="ProtNLM"/>
    </source>
</evidence>
<dbReference type="Proteomes" id="UP001196301">
    <property type="component" value="Unassembled WGS sequence"/>
</dbReference>
<keyword evidence="2" id="KW-1185">Reference proteome</keyword>
<dbReference type="EMBL" id="JAHLOQ010000045">
    <property type="protein sequence ID" value="MBU5337272.1"/>
    <property type="molecule type" value="Genomic_DNA"/>
</dbReference>
<reference evidence="1 2" key="1">
    <citation type="submission" date="2021-06" db="EMBL/GenBank/DDBJ databases">
        <authorList>
            <person name="Sun Q."/>
            <person name="Li D."/>
        </authorList>
    </citation>
    <scope>NUCLEOTIDE SEQUENCE [LARGE SCALE GENOMIC DNA]</scope>
    <source>
        <strain evidence="1 2">N19</strain>
    </source>
</reference>
<name>A0ABS6DZW0_9FIRM</name>
<organism evidence="1 2">
    <name type="scientific">Intestinibacter bartlettii</name>
    <dbReference type="NCBI Taxonomy" id="261299"/>
    <lineage>
        <taxon>Bacteria</taxon>
        <taxon>Bacillati</taxon>
        <taxon>Bacillota</taxon>
        <taxon>Clostridia</taxon>
        <taxon>Peptostreptococcales</taxon>
        <taxon>Peptostreptococcaceae</taxon>
        <taxon>Intestinibacter</taxon>
    </lineage>
</organism>
<dbReference type="RefSeq" id="WP_216571791.1">
    <property type="nucleotide sequence ID" value="NZ_JAHLOQ010000045.1"/>
</dbReference>
<sequence>MKNISLKIAKTYFNIMSEEEISAGNEIKQYICDFKDIDKAINYKLSVVEEFSPLSCRFVSCIDERMYVMKSEDDLHEYRIFFNLNTKEPCALYKEIDEKNIEIVLLRRYFKKIIINRDILSYFGMEKYFLNEKSIILHSSFIMHNGEAILFTAPSGTGKSTQAELWRKYAHANIINGDRSVLTVEDGVVYAYGLPFCGTSQIDKNMCAKVKAVVYLQQGPKNNAIKISKKESIKKILSETTKNLWNQENIDKVVQVVENIAQNIDMYEYHCTKYEDAVVYLKDKLEVI</sequence>
<evidence type="ECO:0000313" key="2">
    <source>
        <dbReference type="Proteomes" id="UP001196301"/>
    </source>
</evidence>
<accession>A0ABS6DZW0</accession>